<dbReference type="InterPro" id="IPR010982">
    <property type="entry name" value="Lambda_DNA-bd_dom_sf"/>
</dbReference>
<dbReference type="Proteomes" id="UP001589733">
    <property type="component" value="Unassembled WGS sequence"/>
</dbReference>
<dbReference type="Pfam" id="PF13377">
    <property type="entry name" value="Peripla_BP_3"/>
    <property type="match status" value="1"/>
</dbReference>
<dbReference type="GO" id="GO:0003677">
    <property type="term" value="F:DNA binding"/>
    <property type="evidence" value="ECO:0007669"/>
    <property type="project" value="UniProtKB-KW"/>
</dbReference>
<dbReference type="Gene3D" id="1.10.260.40">
    <property type="entry name" value="lambda repressor-like DNA-binding domains"/>
    <property type="match status" value="1"/>
</dbReference>
<dbReference type="InterPro" id="IPR000843">
    <property type="entry name" value="HTH_LacI"/>
</dbReference>
<keyword evidence="1" id="KW-0805">Transcription regulation</keyword>
<dbReference type="SUPFAM" id="SSF47413">
    <property type="entry name" value="lambda repressor-like DNA-binding domains"/>
    <property type="match status" value="1"/>
</dbReference>
<evidence type="ECO:0000313" key="5">
    <source>
        <dbReference type="EMBL" id="MFB9993910.1"/>
    </source>
</evidence>
<proteinExistence type="predicted"/>
<name>A0ABV6B2I9_9DEIO</name>
<dbReference type="PANTHER" id="PTHR30146:SF33">
    <property type="entry name" value="TRANSCRIPTIONAL REGULATOR"/>
    <property type="match status" value="1"/>
</dbReference>
<dbReference type="PROSITE" id="PS50932">
    <property type="entry name" value="HTH_LACI_2"/>
    <property type="match status" value="1"/>
</dbReference>
<evidence type="ECO:0000256" key="2">
    <source>
        <dbReference type="ARBA" id="ARBA00023125"/>
    </source>
</evidence>
<dbReference type="SMART" id="SM00354">
    <property type="entry name" value="HTH_LACI"/>
    <property type="match status" value="1"/>
</dbReference>
<dbReference type="InterPro" id="IPR028082">
    <property type="entry name" value="Peripla_BP_I"/>
</dbReference>
<dbReference type="RefSeq" id="WP_380013670.1">
    <property type="nucleotide sequence ID" value="NZ_JBHLYR010000058.1"/>
</dbReference>
<keyword evidence="3" id="KW-0804">Transcription</keyword>
<sequence>MSKAEALKPPTGRKRQRITIADVAKQAGVATMTASRALNRPEMVSDELRTRVLQAAEELNYIPDRAAGGLASGAGLALPVLVPTLHHSVYVQILEGLEETLPEAGYQLLLGSTEYSREKEEKLVEVFLGWRPSGIILSGIDHSERTTRLLRAAGVPVVEIMDLAEPEQTGLPLDLNIGFSHYRVGEAVVDYLAGCGYRQIASAGTLTELDPRSVRRIQGFQNALRRRGLPHHLIGRSDRPSSLAVGRDLLSGLLAEHPTMDAVFFANDELAAGALFECQRRGIEVPAHLAIMGFSDEEIASHLNPALTTVRIPRREMGRLAADLLLARLGGQLGPQAPIDVGFDIVQRATTRSLPRELQERV</sequence>
<dbReference type="PANTHER" id="PTHR30146">
    <property type="entry name" value="LACI-RELATED TRANSCRIPTIONAL REPRESSOR"/>
    <property type="match status" value="1"/>
</dbReference>
<accession>A0ABV6B2I9</accession>
<evidence type="ECO:0000313" key="6">
    <source>
        <dbReference type="Proteomes" id="UP001589733"/>
    </source>
</evidence>
<gene>
    <name evidence="5" type="ORF">ACFFLM_18305</name>
</gene>
<reference evidence="5 6" key="1">
    <citation type="submission" date="2024-09" db="EMBL/GenBank/DDBJ databases">
        <authorList>
            <person name="Sun Q."/>
            <person name="Mori K."/>
        </authorList>
    </citation>
    <scope>NUCLEOTIDE SEQUENCE [LARGE SCALE GENOMIC DNA]</scope>
    <source>
        <strain evidence="5 6">JCM 13503</strain>
    </source>
</reference>
<evidence type="ECO:0000256" key="3">
    <source>
        <dbReference type="ARBA" id="ARBA00023163"/>
    </source>
</evidence>
<evidence type="ECO:0000256" key="1">
    <source>
        <dbReference type="ARBA" id="ARBA00023015"/>
    </source>
</evidence>
<organism evidence="5 6">
    <name type="scientific">Deinococcus oregonensis</name>
    <dbReference type="NCBI Taxonomy" id="1805970"/>
    <lineage>
        <taxon>Bacteria</taxon>
        <taxon>Thermotogati</taxon>
        <taxon>Deinococcota</taxon>
        <taxon>Deinococci</taxon>
        <taxon>Deinococcales</taxon>
        <taxon>Deinococcaceae</taxon>
        <taxon>Deinococcus</taxon>
    </lineage>
</organism>
<protein>
    <submittedName>
        <fullName evidence="5">LacI family DNA-binding transcriptional regulator</fullName>
    </submittedName>
</protein>
<dbReference type="InterPro" id="IPR046335">
    <property type="entry name" value="LacI/GalR-like_sensor"/>
</dbReference>
<evidence type="ECO:0000259" key="4">
    <source>
        <dbReference type="PROSITE" id="PS50932"/>
    </source>
</evidence>
<dbReference type="Pfam" id="PF00356">
    <property type="entry name" value="LacI"/>
    <property type="match status" value="1"/>
</dbReference>
<comment type="caution">
    <text evidence="5">The sequence shown here is derived from an EMBL/GenBank/DDBJ whole genome shotgun (WGS) entry which is preliminary data.</text>
</comment>
<dbReference type="Gene3D" id="3.40.50.2300">
    <property type="match status" value="2"/>
</dbReference>
<keyword evidence="6" id="KW-1185">Reference proteome</keyword>
<dbReference type="CDD" id="cd01575">
    <property type="entry name" value="PBP1_GntR"/>
    <property type="match status" value="1"/>
</dbReference>
<dbReference type="CDD" id="cd01392">
    <property type="entry name" value="HTH_LacI"/>
    <property type="match status" value="1"/>
</dbReference>
<feature type="domain" description="HTH lacI-type" evidence="4">
    <location>
        <begin position="18"/>
        <end position="72"/>
    </location>
</feature>
<dbReference type="EMBL" id="JBHLYR010000058">
    <property type="protein sequence ID" value="MFB9993910.1"/>
    <property type="molecule type" value="Genomic_DNA"/>
</dbReference>
<keyword evidence="2 5" id="KW-0238">DNA-binding</keyword>
<dbReference type="SUPFAM" id="SSF53822">
    <property type="entry name" value="Periplasmic binding protein-like I"/>
    <property type="match status" value="1"/>
</dbReference>